<evidence type="ECO:0000256" key="10">
    <source>
        <dbReference type="ARBA" id="ARBA00023098"/>
    </source>
</evidence>
<comment type="domain">
    <text evidence="13">The histidine box domains are involved in binding the catalytic metal ions.</text>
</comment>
<dbReference type="InterPro" id="IPR005804">
    <property type="entry name" value="FA_desaturase_dom"/>
</dbReference>
<dbReference type="GO" id="GO:0004768">
    <property type="term" value="F:stearoyl-CoA 9-desaturase activity"/>
    <property type="evidence" value="ECO:0007669"/>
    <property type="project" value="TreeGrafter"/>
</dbReference>
<dbReference type="PANTHER" id="PTHR11351">
    <property type="entry name" value="ACYL-COA DESATURASE"/>
    <property type="match status" value="1"/>
</dbReference>
<dbReference type="AlphaFoldDB" id="A0A834R1V4"/>
<evidence type="ECO:0000256" key="8">
    <source>
        <dbReference type="ARBA" id="ARBA00023002"/>
    </source>
</evidence>
<keyword evidence="3 13" id="KW-0444">Lipid biosynthesis</keyword>
<dbReference type="InterPro" id="IPR001522">
    <property type="entry name" value="FADS-1_CS"/>
</dbReference>
<evidence type="ECO:0000256" key="4">
    <source>
        <dbReference type="ARBA" id="ARBA00022692"/>
    </source>
</evidence>
<dbReference type="CDD" id="cd03505">
    <property type="entry name" value="Delta9-FADS-like"/>
    <property type="match status" value="1"/>
</dbReference>
<protein>
    <submittedName>
        <fullName evidence="16">Delta(9)-fatty-acid desaturase fat-7</fullName>
    </submittedName>
</protein>
<dbReference type="Proteomes" id="UP000070412">
    <property type="component" value="Unassembled WGS sequence"/>
</dbReference>
<keyword evidence="4 13" id="KW-0812">Transmembrane</keyword>
<reference evidence="16" key="2">
    <citation type="submission" date="2020-01" db="EMBL/GenBank/DDBJ databases">
        <authorList>
            <person name="Korhonen P.K.K."/>
            <person name="Guangxu M.G."/>
            <person name="Wang T.W."/>
            <person name="Stroehlein A.J.S."/>
            <person name="Young N.D."/>
            <person name="Ang C.-S.A."/>
            <person name="Fernando D.W.F."/>
            <person name="Lu H.L."/>
            <person name="Taylor S.T."/>
            <person name="Ehtesham M.E.M."/>
            <person name="Najaraj S.H.N."/>
            <person name="Harsha G.H.G."/>
            <person name="Madugundu A.M."/>
            <person name="Renuse S.R."/>
            <person name="Holt D.H."/>
            <person name="Pandey A.P."/>
            <person name="Papenfuss A.P."/>
            <person name="Gasser R.B.G."/>
            <person name="Fischer K.F."/>
        </authorList>
    </citation>
    <scope>NUCLEOTIDE SEQUENCE</scope>
    <source>
        <strain evidence="16">SSS_KF_BRIS2020</strain>
    </source>
</reference>
<reference evidence="18" key="1">
    <citation type="journal article" date="2020" name="PLoS Negl. Trop. Dis.">
        <title>High-quality nuclear genome for Sarcoptes scabiei-A critical resource for a neglected parasite.</title>
        <authorList>
            <person name="Korhonen P.K."/>
            <person name="Gasser R.B."/>
            <person name="Ma G."/>
            <person name="Wang T."/>
            <person name="Stroehlein A.J."/>
            <person name="Young N.D."/>
            <person name="Ang C.S."/>
            <person name="Fernando D.D."/>
            <person name="Lu H.C."/>
            <person name="Taylor S."/>
            <person name="Reynolds S.L."/>
            <person name="Mofiz E."/>
            <person name="Najaraj S.H."/>
            <person name="Gowda H."/>
            <person name="Madugundu A."/>
            <person name="Renuse S."/>
            <person name="Holt D."/>
            <person name="Pandey A."/>
            <person name="Papenfuss A.T."/>
            <person name="Fischer K."/>
        </authorList>
    </citation>
    <scope>NUCLEOTIDE SEQUENCE [LARGE SCALE GENOMIC DNA]</scope>
</reference>
<evidence type="ECO:0000259" key="15">
    <source>
        <dbReference type="Pfam" id="PF00487"/>
    </source>
</evidence>
<keyword evidence="12 13" id="KW-0275">Fatty acid biosynthesis</keyword>
<sequence>MKDSKSIEMTGEYFDAKIRSIDENHNRWRRNQSISKVTKCDNHQWALNWPMISLLIGSHLASMVGIKLAIFDAKISTLIFYFVLIQFGATGIICGAHRLWTHRTYRAHFIWRTFLMICQTLALQFSILDWSHIHRVHHKYSDTDADPHNANRGFFFSQIGWLCVHPHPKYLEHRNEIQLNDLIEDPVVRFQHRFYLPLVGIITFLLPTLIPWYFWSESLSIAFFVNIFRHLLSVHQTSLVNSAAHIFGSRPYNQYIEPTENRFSTYVTMGEAYHNYHHSFPWDYSASEFGWDRNYNPMTAVIDFAALLGLVWERKKVPKEMILKRIQRCGSKRGDEHRSHVDVCDDDCCFNDNLLDDDGASRRPKSLLLDTIIGFVSLFWAFWILLLLRLCTHHYFIVL</sequence>
<keyword evidence="18" id="KW-1185">Reference proteome</keyword>
<organism evidence="16">
    <name type="scientific">Sarcoptes scabiei</name>
    <name type="common">Itch mite</name>
    <name type="synonym">Acarus scabiei</name>
    <dbReference type="NCBI Taxonomy" id="52283"/>
    <lineage>
        <taxon>Eukaryota</taxon>
        <taxon>Metazoa</taxon>
        <taxon>Ecdysozoa</taxon>
        <taxon>Arthropoda</taxon>
        <taxon>Chelicerata</taxon>
        <taxon>Arachnida</taxon>
        <taxon>Acari</taxon>
        <taxon>Acariformes</taxon>
        <taxon>Sarcoptiformes</taxon>
        <taxon>Astigmata</taxon>
        <taxon>Psoroptidia</taxon>
        <taxon>Sarcoptoidea</taxon>
        <taxon>Sarcoptidae</taxon>
        <taxon>Sarcoptinae</taxon>
        <taxon>Sarcoptes</taxon>
    </lineage>
</organism>
<feature type="transmembrane region" description="Helical" evidence="14">
    <location>
        <begin position="367"/>
        <end position="388"/>
    </location>
</feature>
<gene>
    <name evidence="16" type="ORF">SSS_3730</name>
</gene>
<keyword evidence="5" id="KW-0479">Metal-binding</keyword>
<feature type="transmembrane region" description="Helical" evidence="14">
    <location>
        <begin position="110"/>
        <end position="130"/>
    </location>
</feature>
<keyword evidence="11 14" id="KW-0472">Membrane</keyword>
<keyword evidence="10" id="KW-0443">Lipid metabolism</keyword>
<feature type="transmembrane region" description="Helical" evidence="14">
    <location>
        <begin position="194"/>
        <end position="215"/>
    </location>
</feature>
<keyword evidence="7 14" id="KW-1133">Transmembrane helix</keyword>
<dbReference type="Pfam" id="PF00487">
    <property type="entry name" value="FA_desaturase"/>
    <property type="match status" value="1"/>
</dbReference>
<evidence type="ECO:0000313" key="18">
    <source>
        <dbReference type="Proteomes" id="UP000070412"/>
    </source>
</evidence>
<keyword evidence="8 13" id="KW-0560">Oxidoreductase</keyword>
<dbReference type="PANTHER" id="PTHR11351:SF31">
    <property type="entry name" value="DESATURASE 1, ISOFORM A-RELATED"/>
    <property type="match status" value="1"/>
</dbReference>
<evidence type="ECO:0000256" key="3">
    <source>
        <dbReference type="ARBA" id="ARBA00022516"/>
    </source>
</evidence>
<dbReference type="PRINTS" id="PR00075">
    <property type="entry name" value="FACDDSATRASE"/>
</dbReference>
<feature type="domain" description="Fatty acid desaturase" evidence="15">
    <location>
        <begin position="81"/>
        <end position="281"/>
    </location>
</feature>
<dbReference type="PROSITE" id="PS00476">
    <property type="entry name" value="FATTY_ACID_DESATUR_1"/>
    <property type="match status" value="1"/>
</dbReference>
<evidence type="ECO:0000313" key="16">
    <source>
        <dbReference type="EMBL" id="KAF7488732.1"/>
    </source>
</evidence>
<evidence type="ECO:0000256" key="6">
    <source>
        <dbReference type="ARBA" id="ARBA00022832"/>
    </source>
</evidence>
<dbReference type="GO" id="GO:0005506">
    <property type="term" value="F:iron ion binding"/>
    <property type="evidence" value="ECO:0007669"/>
    <property type="project" value="TreeGrafter"/>
</dbReference>
<dbReference type="GO" id="GO:0006636">
    <property type="term" value="P:unsaturated fatty acid biosynthetic process"/>
    <property type="evidence" value="ECO:0007669"/>
    <property type="project" value="TreeGrafter"/>
</dbReference>
<keyword evidence="6" id="KW-0276">Fatty acid metabolism</keyword>
<evidence type="ECO:0000256" key="1">
    <source>
        <dbReference type="ARBA" id="ARBA00004141"/>
    </source>
</evidence>
<dbReference type="EMBL" id="WVUK01000065">
    <property type="protein sequence ID" value="KAF7488732.1"/>
    <property type="molecule type" value="Genomic_DNA"/>
</dbReference>
<name>A0A834R1V4_SARSC</name>
<evidence type="ECO:0000256" key="12">
    <source>
        <dbReference type="ARBA" id="ARBA00023160"/>
    </source>
</evidence>
<evidence type="ECO:0000256" key="13">
    <source>
        <dbReference type="RuleBase" id="RU000581"/>
    </source>
</evidence>
<keyword evidence="9" id="KW-0408">Iron</keyword>
<evidence type="ECO:0000313" key="17">
    <source>
        <dbReference type="EnsemblMetazoa" id="KAF7488732.1"/>
    </source>
</evidence>
<dbReference type="GO" id="GO:0005789">
    <property type="term" value="C:endoplasmic reticulum membrane"/>
    <property type="evidence" value="ECO:0007669"/>
    <property type="project" value="TreeGrafter"/>
</dbReference>
<evidence type="ECO:0000256" key="11">
    <source>
        <dbReference type="ARBA" id="ARBA00023136"/>
    </source>
</evidence>
<feature type="transmembrane region" description="Helical" evidence="14">
    <location>
        <begin position="78"/>
        <end position="98"/>
    </location>
</feature>
<comment type="similarity">
    <text evidence="2 13">Belongs to the fatty acid desaturase type 1 family.</text>
</comment>
<comment type="cofactor">
    <cofactor evidence="13">
        <name>Fe(2+)</name>
        <dbReference type="ChEBI" id="CHEBI:29033"/>
    </cofactor>
</comment>
<reference evidence="17" key="3">
    <citation type="submission" date="2022-06" db="UniProtKB">
        <authorList>
            <consortium name="EnsemblMetazoa"/>
        </authorList>
    </citation>
    <scope>IDENTIFICATION</scope>
</reference>
<evidence type="ECO:0000256" key="2">
    <source>
        <dbReference type="ARBA" id="ARBA00009295"/>
    </source>
</evidence>
<evidence type="ECO:0000256" key="7">
    <source>
        <dbReference type="ARBA" id="ARBA00022989"/>
    </source>
</evidence>
<dbReference type="EnsemblMetazoa" id="SSS_3730s_mrna">
    <property type="protein sequence ID" value="KAF7488732.1"/>
    <property type="gene ID" value="SSS_3730"/>
</dbReference>
<accession>A0A834R1V4</accession>
<proteinExistence type="inferred from homology"/>
<comment type="subcellular location">
    <subcellularLocation>
        <location evidence="1">Membrane</location>
        <topology evidence="1">Multi-pass membrane protein</topology>
    </subcellularLocation>
</comment>
<feature type="transmembrane region" description="Helical" evidence="14">
    <location>
        <begin position="51"/>
        <end position="71"/>
    </location>
</feature>
<evidence type="ECO:0000256" key="14">
    <source>
        <dbReference type="SAM" id="Phobius"/>
    </source>
</evidence>
<dbReference type="InterPro" id="IPR015876">
    <property type="entry name" value="Acyl-CoA_DS"/>
</dbReference>
<evidence type="ECO:0000256" key="5">
    <source>
        <dbReference type="ARBA" id="ARBA00022723"/>
    </source>
</evidence>
<dbReference type="OrthoDB" id="10260134at2759"/>
<evidence type="ECO:0000256" key="9">
    <source>
        <dbReference type="ARBA" id="ARBA00023004"/>
    </source>
</evidence>